<evidence type="ECO:0000256" key="10">
    <source>
        <dbReference type="RuleBase" id="RU000688"/>
    </source>
</evidence>
<sequence length="584" mass="65444">MSCNLTTVNNPFNETCFSSRIIHRSFGLSVGLAVLFTILTVLTALGNVFVITAVVRIKKLQHPSNLLIVSLACSDLLVSIVVMPFGSYYEYNQVWDLGEVACDIFIVFDVLLCTASILNICAISIDRYLVITQPLAYDIKRTPKRMLIMIAIAWVSAALISIPPTFGFKDPFKHGVCAYSQNFFYQIYATFGAFYLPLIVMLTLYGRIVVLARNIVQSERNCRTSGSEKGQTTITPSTSESQARQGSVSCNCLKSSTNTAIQAVSSETVHRDSSPNSISVTQFDEAIVLRPAASTDRSSCETLPVDAAARENVPNAYLPLTKIATETSERPCVLTTAQKYQEHREKFHHYSRLPAPVQLLSRHSYGFDKAKPSERTDTFAPVAAISVVRTRQPTEYILSAPRRAKIPMPRQQFSLQATSPPNSVRHDSETCFTFNSKTIFLGLRGSRSRAHSVNLTNLCGPQRRRPPTSIRQRGSSAIYFQQQQQTKKAVRRRSSEKKAIITLGVLMGVFCFCWLPFFIVAVRILIKMLHLMLEWENTPGTFNFPFFTPFSYVNFVNQFLCYSFSHDKMTLVATIIDIELKSPE</sequence>
<feature type="transmembrane region" description="Helical" evidence="12">
    <location>
        <begin position="28"/>
        <end position="54"/>
    </location>
</feature>
<evidence type="ECO:0000256" key="3">
    <source>
        <dbReference type="ARBA" id="ARBA00022692"/>
    </source>
</evidence>
<dbReference type="GO" id="GO:0043410">
    <property type="term" value="P:positive regulation of MAPK cascade"/>
    <property type="evidence" value="ECO:0007669"/>
    <property type="project" value="TreeGrafter"/>
</dbReference>
<accession>A0A183SD52</accession>
<organism evidence="16">
    <name type="scientific">Schistocephalus solidus</name>
    <name type="common">Tapeworm</name>
    <dbReference type="NCBI Taxonomy" id="70667"/>
    <lineage>
        <taxon>Eukaryota</taxon>
        <taxon>Metazoa</taxon>
        <taxon>Spiralia</taxon>
        <taxon>Lophotrochozoa</taxon>
        <taxon>Platyhelminthes</taxon>
        <taxon>Cestoda</taxon>
        <taxon>Eucestoda</taxon>
        <taxon>Diphyllobothriidea</taxon>
        <taxon>Diphyllobothriidae</taxon>
        <taxon>Schistocephalus</taxon>
    </lineage>
</organism>
<keyword evidence="5 10" id="KW-0297">G-protein coupled receptor</keyword>
<dbReference type="PRINTS" id="PR00237">
    <property type="entry name" value="GPCRRHODOPSN"/>
</dbReference>
<evidence type="ECO:0000313" key="15">
    <source>
        <dbReference type="Proteomes" id="UP000275846"/>
    </source>
</evidence>
<gene>
    <name evidence="14" type="ORF">SSLN_LOCUS2150</name>
</gene>
<evidence type="ECO:0000256" key="5">
    <source>
        <dbReference type="ARBA" id="ARBA00023040"/>
    </source>
</evidence>
<dbReference type="InterPro" id="IPR000276">
    <property type="entry name" value="GPCR_Rhodpsn"/>
</dbReference>
<dbReference type="SUPFAM" id="SSF81321">
    <property type="entry name" value="Family A G protein-coupled receptor-like"/>
    <property type="match status" value="1"/>
</dbReference>
<feature type="transmembrane region" description="Helical" evidence="12">
    <location>
        <begin position="146"/>
        <end position="163"/>
    </location>
</feature>
<comment type="similarity">
    <text evidence="10">Belongs to the G-protein coupled receptor 1 family.</text>
</comment>
<reference evidence="14 15" key="2">
    <citation type="submission" date="2018-11" db="EMBL/GenBank/DDBJ databases">
        <authorList>
            <consortium name="Pathogen Informatics"/>
        </authorList>
    </citation>
    <scope>NUCLEOTIDE SEQUENCE [LARGE SCALE GENOMIC DNA]</scope>
    <source>
        <strain evidence="14 15">NST_G2</strain>
    </source>
</reference>
<dbReference type="EMBL" id="UYSU01032183">
    <property type="protein sequence ID" value="VDL88535.1"/>
    <property type="molecule type" value="Genomic_DNA"/>
</dbReference>
<dbReference type="GO" id="GO:0071880">
    <property type="term" value="P:adenylate cyclase-activating adrenergic receptor signaling pathway"/>
    <property type="evidence" value="ECO:0007669"/>
    <property type="project" value="TreeGrafter"/>
</dbReference>
<keyword evidence="9 10" id="KW-0807">Transducer</keyword>
<evidence type="ECO:0000313" key="14">
    <source>
        <dbReference type="EMBL" id="VDL88535.1"/>
    </source>
</evidence>
<evidence type="ECO:0000259" key="13">
    <source>
        <dbReference type="PROSITE" id="PS50262"/>
    </source>
</evidence>
<dbReference type="CDD" id="cd15329">
    <property type="entry name" value="7tmA_5-HT7"/>
    <property type="match status" value="1"/>
</dbReference>
<dbReference type="OrthoDB" id="5977853at2759"/>
<feature type="transmembrane region" description="Helical" evidence="12">
    <location>
        <begin position="183"/>
        <end position="205"/>
    </location>
</feature>
<dbReference type="GO" id="GO:0004993">
    <property type="term" value="F:G protein-coupled serotonin receptor activity"/>
    <property type="evidence" value="ECO:0007669"/>
    <property type="project" value="UniProtKB-ARBA"/>
</dbReference>
<comment type="subcellular location">
    <subcellularLocation>
        <location evidence="1">Cell membrane</location>
        <topology evidence="1">Multi-pass membrane protein</topology>
    </subcellularLocation>
</comment>
<feature type="transmembrane region" description="Helical" evidence="12">
    <location>
        <begin position="66"/>
        <end position="85"/>
    </location>
</feature>
<keyword evidence="4 12" id="KW-1133">Transmembrane helix</keyword>
<keyword evidence="3 10" id="KW-0812">Transmembrane</keyword>
<dbReference type="AlphaFoldDB" id="A0A183SD52"/>
<dbReference type="PROSITE" id="PS00237">
    <property type="entry name" value="G_PROTEIN_RECEP_F1_1"/>
    <property type="match status" value="1"/>
</dbReference>
<keyword evidence="2" id="KW-1003">Cell membrane</keyword>
<dbReference type="STRING" id="70667.A0A183SD52"/>
<dbReference type="InterPro" id="IPR017452">
    <property type="entry name" value="GPCR_Rhodpsn_7TM"/>
</dbReference>
<dbReference type="Pfam" id="PF00001">
    <property type="entry name" value="7tm_1"/>
    <property type="match status" value="1"/>
</dbReference>
<proteinExistence type="inferred from homology"/>
<name>A0A183SD52_SCHSO</name>
<feature type="transmembrane region" description="Helical" evidence="12">
    <location>
        <begin position="500"/>
        <end position="526"/>
    </location>
</feature>
<evidence type="ECO:0000256" key="12">
    <source>
        <dbReference type="SAM" id="Phobius"/>
    </source>
</evidence>
<evidence type="ECO:0000256" key="6">
    <source>
        <dbReference type="ARBA" id="ARBA00023136"/>
    </source>
</evidence>
<evidence type="ECO:0000313" key="16">
    <source>
        <dbReference type="WBParaSite" id="SSLN_0000222001-mRNA-1"/>
    </source>
</evidence>
<keyword evidence="7" id="KW-1015">Disulfide bond</keyword>
<keyword evidence="15" id="KW-1185">Reference proteome</keyword>
<feature type="region of interest" description="Disordered" evidence="11">
    <location>
        <begin position="222"/>
        <end position="242"/>
    </location>
</feature>
<dbReference type="Gene3D" id="1.20.1070.10">
    <property type="entry name" value="Rhodopsin 7-helix transmembrane proteins"/>
    <property type="match status" value="2"/>
</dbReference>
<evidence type="ECO:0000256" key="9">
    <source>
        <dbReference type="ARBA" id="ARBA00023224"/>
    </source>
</evidence>
<dbReference type="PANTHER" id="PTHR24248">
    <property type="entry name" value="ADRENERGIC RECEPTOR-RELATED G-PROTEIN COUPLED RECEPTOR"/>
    <property type="match status" value="1"/>
</dbReference>
<dbReference type="PANTHER" id="PTHR24248:SF199">
    <property type="entry name" value="IP13425P-RELATED"/>
    <property type="match status" value="1"/>
</dbReference>
<dbReference type="WBParaSite" id="SSLN_0000222001-mRNA-1">
    <property type="protein sequence ID" value="SSLN_0000222001-mRNA-1"/>
    <property type="gene ID" value="SSLN_0000222001"/>
</dbReference>
<keyword evidence="6 12" id="KW-0472">Membrane</keyword>
<dbReference type="PROSITE" id="PS50262">
    <property type="entry name" value="G_PROTEIN_RECEP_F1_2"/>
    <property type="match status" value="1"/>
</dbReference>
<evidence type="ECO:0000256" key="1">
    <source>
        <dbReference type="ARBA" id="ARBA00004651"/>
    </source>
</evidence>
<evidence type="ECO:0000256" key="4">
    <source>
        <dbReference type="ARBA" id="ARBA00022989"/>
    </source>
</evidence>
<reference evidence="16" key="1">
    <citation type="submission" date="2016-06" db="UniProtKB">
        <authorList>
            <consortium name="WormBaseParasite"/>
        </authorList>
    </citation>
    <scope>IDENTIFICATION</scope>
</reference>
<keyword evidence="8 10" id="KW-0675">Receptor</keyword>
<evidence type="ECO:0000256" key="7">
    <source>
        <dbReference type="ARBA" id="ARBA00023157"/>
    </source>
</evidence>
<protein>
    <submittedName>
        <fullName evidence="16">G_PROTEIN_RECEP_F1_2 domain-containing protein</fullName>
    </submittedName>
</protein>
<dbReference type="GO" id="GO:0005886">
    <property type="term" value="C:plasma membrane"/>
    <property type="evidence" value="ECO:0007669"/>
    <property type="project" value="UniProtKB-SubCell"/>
</dbReference>
<evidence type="ECO:0000256" key="2">
    <source>
        <dbReference type="ARBA" id="ARBA00022475"/>
    </source>
</evidence>
<dbReference type="Proteomes" id="UP000275846">
    <property type="component" value="Unassembled WGS sequence"/>
</dbReference>
<evidence type="ECO:0000256" key="11">
    <source>
        <dbReference type="SAM" id="MobiDB-lite"/>
    </source>
</evidence>
<dbReference type="SMART" id="SM01381">
    <property type="entry name" value="7TM_GPCR_Srsx"/>
    <property type="match status" value="1"/>
</dbReference>
<feature type="domain" description="G-protein coupled receptors family 1 profile" evidence="13">
    <location>
        <begin position="46"/>
        <end position="562"/>
    </location>
</feature>
<feature type="transmembrane region" description="Helical" evidence="12">
    <location>
        <begin position="105"/>
        <end position="125"/>
    </location>
</feature>
<evidence type="ECO:0000256" key="8">
    <source>
        <dbReference type="ARBA" id="ARBA00023170"/>
    </source>
</evidence>